<protein>
    <submittedName>
        <fullName evidence="4">Alpha/beta fold hydrolase</fullName>
    </submittedName>
</protein>
<reference evidence="4 5" key="1">
    <citation type="submission" date="2024-10" db="EMBL/GenBank/DDBJ databases">
        <title>The Natural Products Discovery Center: Release of the First 8490 Sequenced Strains for Exploring Actinobacteria Biosynthetic Diversity.</title>
        <authorList>
            <person name="Kalkreuter E."/>
            <person name="Kautsar S.A."/>
            <person name="Yang D."/>
            <person name="Bader C.D."/>
            <person name="Teijaro C.N."/>
            <person name="Fluegel L."/>
            <person name="Davis C.M."/>
            <person name="Simpson J.R."/>
            <person name="Lauterbach L."/>
            <person name="Steele A.D."/>
            <person name="Gui C."/>
            <person name="Meng S."/>
            <person name="Li G."/>
            <person name="Viehrig K."/>
            <person name="Ye F."/>
            <person name="Su P."/>
            <person name="Kiefer A.F."/>
            <person name="Nichols A."/>
            <person name="Cepeda A.J."/>
            <person name="Yan W."/>
            <person name="Fan B."/>
            <person name="Jiang Y."/>
            <person name="Adhikari A."/>
            <person name="Zheng C.-J."/>
            <person name="Schuster L."/>
            <person name="Cowan T.M."/>
            <person name="Smanski M.J."/>
            <person name="Chevrette M.G."/>
            <person name="De Carvalho L.P.S."/>
            <person name="Shen B."/>
        </authorList>
    </citation>
    <scope>NUCLEOTIDE SEQUENCE [LARGE SCALE GENOMIC DNA]</scope>
    <source>
        <strain evidence="4 5">NPDC048320</strain>
    </source>
</reference>
<evidence type="ECO:0000259" key="3">
    <source>
        <dbReference type="Pfam" id="PF00561"/>
    </source>
</evidence>
<keyword evidence="5" id="KW-1185">Reference proteome</keyword>
<comment type="caution">
    <text evidence="4">The sequence shown here is derived from an EMBL/GenBank/DDBJ whole genome shotgun (WGS) entry which is preliminary data.</text>
</comment>
<gene>
    <name evidence="4" type="ORF">ACGFZB_39805</name>
</gene>
<dbReference type="InterPro" id="IPR000073">
    <property type="entry name" value="AB_hydrolase_1"/>
</dbReference>
<dbReference type="GO" id="GO:0016787">
    <property type="term" value="F:hydrolase activity"/>
    <property type="evidence" value="ECO:0007669"/>
    <property type="project" value="UniProtKB-KW"/>
</dbReference>
<evidence type="ECO:0000256" key="2">
    <source>
        <dbReference type="SAM" id="MobiDB-lite"/>
    </source>
</evidence>
<dbReference type="Gene3D" id="3.40.50.1820">
    <property type="entry name" value="alpha/beta hydrolase"/>
    <property type="match status" value="1"/>
</dbReference>
<dbReference type="SUPFAM" id="SSF53474">
    <property type="entry name" value="alpha/beta-Hydrolases"/>
    <property type="match status" value="1"/>
</dbReference>
<feature type="region of interest" description="Disordered" evidence="2">
    <location>
        <begin position="278"/>
        <end position="304"/>
    </location>
</feature>
<dbReference type="PRINTS" id="PR00412">
    <property type="entry name" value="EPOXHYDRLASE"/>
</dbReference>
<dbReference type="EMBL" id="JBICYV010000031">
    <property type="protein sequence ID" value="MFG3016490.1"/>
    <property type="molecule type" value="Genomic_DNA"/>
</dbReference>
<evidence type="ECO:0000313" key="4">
    <source>
        <dbReference type="EMBL" id="MFG3016490.1"/>
    </source>
</evidence>
<dbReference type="RefSeq" id="WP_392825361.1">
    <property type="nucleotide sequence ID" value="NZ_JBICYV010000031.1"/>
</dbReference>
<evidence type="ECO:0000313" key="5">
    <source>
        <dbReference type="Proteomes" id="UP001604267"/>
    </source>
</evidence>
<accession>A0ABW7BKR3</accession>
<dbReference type="InterPro" id="IPR050266">
    <property type="entry name" value="AB_hydrolase_sf"/>
</dbReference>
<feature type="domain" description="AB hydrolase-1" evidence="3">
    <location>
        <begin position="33"/>
        <end position="163"/>
    </location>
</feature>
<sequence length="304" mass="32772">MPFVDLPEVRLFHVDHPPPADASHPGALTLPTVLVHGLWDSADTWLHQLPHLRTRCRTLAVDLRGHGRTGPAADGEYSTDRHAADLAAFVERVVGGPVVLVGHSMGASVATVLAARRPDLVHALVAIDPDYAGDDDSRARLRALAEALDGPSADDTAVRLAATLAEGPETPAHLVERQRLAVLWPAPGTRARIFRHNAFHPGSVRFLPEAEAVLRRRRQPVLALHRDPARLRADQRSFSHPDSKAVPVTGAGHFLHQELPAYVNAEIDRWLATLRLPPAGPTASGGAGPAGAPQRDPVPHRKEQ</sequence>
<evidence type="ECO:0000256" key="1">
    <source>
        <dbReference type="ARBA" id="ARBA00022801"/>
    </source>
</evidence>
<dbReference type="PANTHER" id="PTHR43798">
    <property type="entry name" value="MONOACYLGLYCEROL LIPASE"/>
    <property type="match status" value="1"/>
</dbReference>
<dbReference type="InterPro" id="IPR029058">
    <property type="entry name" value="AB_hydrolase_fold"/>
</dbReference>
<dbReference type="PANTHER" id="PTHR43798:SF31">
    <property type="entry name" value="AB HYDROLASE SUPERFAMILY PROTEIN YCLE"/>
    <property type="match status" value="1"/>
</dbReference>
<dbReference type="Proteomes" id="UP001604267">
    <property type="component" value="Unassembled WGS sequence"/>
</dbReference>
<dbReference type="Pfam" id="PF00561">
    <property type="entry name" value="Abhydrolase_1"/>
    <property type="match status" value="1"/>
</dbReference>
<name>A0ABW7BKR3_9ACTN</name>
<keyword evidence="1 4" id="KW-0378">Hydrolase</keyword>
<organism evidence="4 5">
    <name type="scientific">Streptomyces cinerochromogenes</name>
    <dbReference type="NCBI Taxonomy" id="66422"/>
    <lineage>
        <taxon>Bacteria</taxon>
        <taxon>Bacillati</taxon>
        <taxon>Actinomycetota</taxon>
        <taxon>Actinomycetes</taxon>
        <taxon>Kitasatosporales</taxon>
        <taxon>Streptomycetaceae</taxon>
        <taxon>Streptomyces</taxon>
    </lineage>
</organism>
<proteinExistence type="predicted"/>
<dbReference type="InterPro" id="IPR000639">
    <property type="entry name" value="Epox_hydrolase-like"/>
</dbReference>